<dbReference type="PANTHER" id="PTHR30173:SF36">
    <property type="entry name" value="ECF RNA POLYMERASE SIGMA FACTOR SIGJ"/>
    <property type="match status" value="1"/>
</dbReference>
<protein>
    <submittedName>
        <fullName evidence="8">RNA polymerase sigma factor SigJ</fullName>
    </submittedName>
</protein>
<feature type="domain" description="RNA polymerase sigma factor 70 region 4 type 2" evidence="7">
    <location>
        <begin position="111"/>
        <end position="162"/>
    </location>
</feature>
<evidence type="ECO:0000259" key="7">
    <source>
        <dbReference type="Pfam" id="PF08281"/>
    </source>
</evidence>
<dbReference type="InterPro" id="IPR014284">
    <property type="entry name" value="RNA_pol_sigma-70_dom"/>
</dbReference>
<proteinExistence type="inferred from homology"/>
<accession>A0A073B1H7</accession>
<dbReference type="SUPFAM" id="SSF54427">
    <property type="entry name" value="NTF2-like"/>
    <property type="match status" value="1"/>
</dbReference>
<feature type="domain" description="RNA polymerase sigma-70 region 2" evidence="6">
    <location>
        <begin position="12"/>
        <end position="75"/>
    </location>
</feature>
<comment type="similarity">
    <text evidence="1">Belongs to the sigma-70 factor family. ECF subfamily.</text>
</comment>
<organism evidence="8 9">
    <name type="scientific">Saccharopolyspora rectivirgula</name>
    <dbReference type="NCBI Taxonomy" id="28042"/>
    <lineage>
        <taxon>Bacteria</taxon>
        <taxon>Bacillati</taxon>
        <taxon>Actinomycetota</taxon>
        <taxon>Actinomycetes</taxon>
        <taxon>Pseudonocardiales</taxon>
        <taxon>Pseudonocardiaceae</taxon>
        <taxon>Saccharopolyspora</taxon>
    </lineage>
</organism>
<dbReference type="InterPro" id="IPR013325">
    <property type="entry name" value="RNA_pol_sigma_r2"/>
</dbReference>
<reference evidence="8 9" key="1">
    <citation type="submission" date="2014-06" db="EMBL/GenBank/DDBJ databases">
        <title>Saccharopolyspora rectivirgula DSM-43113 Genome sequencing.</title>
        <authorList>
            <person name="Barrera C."/>
            <person name="Millon L."/>
            <person name="Rognon B."/>
            <person name="Zaugg C."/>
            <person name="Monod M."/>
        </authorList>
    </citation>
    <scope>NUCLEOTIDE SEQUENCE [LARGE SCALE GENOMIC DNA]</scope>
    <source>
        <strain evidence="8 9">DSM 43113</strain>
    </source>
</reference>
<dbReference type="InterPro" id="IPR036388">
    <property type="entry name" value="WH-like_DNA-bd_sf"/>
</dbReference>
<evidence type="ECO:0000256" key="1">
    <source>
        <dbReference type="ARBA" id="ARBA00010641"/>
    </source>
</evidence>
<keyword evidence="9" id="KW-1185">Reference proteome</keyword>
<comment type="subunit">
    <text evidence="2">Interacts transiently with the RNA polymerase catalytic core formed by RpoA, RpoB, RpoC and RpoZ (2 alpha, 1 beta, 1 beta' and 1 omega subunit) to form the RNA polymerase holoenzyme that can initiate transcription.</text>
</comment>
<keyword evidence="3" id="KW-0805">Transcription regulation</keyword>
<evidence type="ECO:0000313" key="8">
    <source>
        <dbReference type="EMBL" id="KEI45416.1"/>
    </source>
</evidence>
<dbReference type="NCBIfam" id="TIGR02937">
    <property type="entry name" value="sigma70-ECF"/>
    <property type="match status" value="1"/>
</dbReference>
<dbReference type="InterPro" id="IPR013324">
    <property type="entry name" value="RNA_pol_sigma_r3/r4-like"/>
</dbReference>
<comment type="caution">
    <text evidence="8">The sequence shown here is derived from an EMBL/GenBank/DDBJ whole genome shotgun (WGS) entry which is preliminary data.</text>
</comment>
<dbReference type="InterPro" id="IPR032710">
    <property type="entry name" value="NTF2-like_dom_sf"/>
</dbReference>
<evidence type="ECO:0000256" key="5">
    <source>
        <dbReference type="ARBA" id="ARBA00023163"/>
    </source>
</evidence>
<evidence type="ECO:0000256" key="4">
    <source>
        <dbReference type="ARBA" id="ARBA00023082"/>
    </source>
</evidence>
<dbReference type="InterPro" id="IPR052704">
    <property type="entry name" value="ECF_Sigma-70_Domain"/>
</dbReference>
<dbReference type="GO" id="GO:0016987">
    <property type="term" value="F:sigma factor activity"/>
    <property type="evidence" value="ECO:0007669"/>
    <property type="project" value="UniProtKB-KW"/>
</dbReference>
<dbReference type="EMBL" id="JNVU01000013">
    <property type="protein sequence ID" value="KEI45416.1"/>
    <property type="molecule type" value="Genomic_DNA"/>
</dbReference>
<evidence type="ECO:0000256" key="3">
    <source>
        <dbReference type="ARBA" id="ARBA00023015"/>
    </source>
</evidence>
<dbReference type="InterPro" id="IPR007627">
    <property type="entry name" value="RNA_pol_sigma70_r2"/>
</dbReference>
<dbReference type="PANTHER" id="PTHR30173">
    <property type="entry name" value="SIGMA 19 FACTOR"/>
    <property type="match status" value="1"/>
</dbReference>
<dbReference type="InterPro" id="IPR013249">
    <property type="entry name" value="RNA_pol_sigma70_r4_t2"/>
</dbReference>
<dbReference type="Gene3D" id="1.10.10.10">
    <property type="entry name" value="Winged helix-like DNA-binding domain superfamily/Winged helix DNA-binding domain"/>
    <property type="match status" value="1"/>
</dbReference>
<dbReference type="AlphaFoldDB" id="A0A073B1H7"/>
<dbReference type="eggNOG" id="COG1595">
    <property type="taxonomic scope" value="Bacteria"/>
</dbReference>
<name>A0A073B1H7_9PSEU</name>
<dbReference type="NCBIfam" id="NF007214">
    <property type="entry name" value="PRK09636.1"/>
    <property type="match status" value="1"/>
</dbReference>
<dbReference type="Proteomes" id="UP000031419">
    <property type="component" value="Unassembled WGS sequence"/>
</dbReference>
<dbReference type="Gene3D" id="3.10.450.50">
    <property type="match status" value="1"/>
</dbReference>
<dbReference type="SUPFAM" id="SSF88946">
    <property type="entry name" value="Sigma2 domain of RNA polymerase sigma factors"/>
    <property type="match status" value="1"/>
</dbReference>
<dbReference type="STRING" id="28042.GU90_04780"/>
<dbReference type="Pfam" id="PF08281">
    <property type="entry name" value="Sigma70_r4_2"/>
    <property type="match status" value="1"/>
</dbReference>
<sequence length="295" mass="32055">MTLSDADLAAEFDRHRNRLIGIGYRLTGMLADAEDAVQEAWLRLAATDRSQIADLGAWLTTVVSRLCLDRMRSAAARREHYVGPWLPEPIVRDVSEDPGEIVSGQDDLRFAALRVLHELSPEQRVAFVLHDGFSVPFSEIADILDCTVAAARQHASRARRALADADPPPPAALAEQQQVLQELVEAVQARDITAVARVLHPDAVVYGDSDGKARTARRPIAGADKVARFAVGLAQKYGDELFTNSRPVLVNGELGLLLAGSPQVAPRVLTVAVRDGKAAAIFDVVNPEKLTRVPW</sequence>
<evidence type="ECO:0000256" key="2">
    <source>
        <dbReference type="ARBA" id="ARBA00011344"/>
    </source>
</evidence>
<dbReference type="Gene3D" id="1.10.1740.10">
    <property type="match status" value="1"/>
</dbReference>
<dbReference type="OrthoDB" id="3211555at2"/>
<dbReference type="RefSeq" id="WP_037342748.1">
    <property type="nucleotide sequence ID" value="NZ_JAJUIW010000010.1"/>
</dbReference>
<gene>
    <name evidence="8" type="ORF">GU90_04780</name>
</gene>
<evidence type="ECO:0000313" key="9">
    <source>
        <dbReference type="Proteomes" id="UP000031419"/>
    </source>
</evidence>
<dbReference type="GO" id="GO:0003677">
    <property type="term" value="F:DNA binding"/>
    <property type="evidence" value="ECO:0007669"/>
    <property type="project" value="InterPro"/>
</dbReference>
<dbReference type="Pfam" id="PF04542">
    <property type="entry name" value="Sigma70_r2"/>
    <property type="match status" value="1"/>
</dbReference>
<keyword evidence="5" id="KW-0804">Transcription</keyword>
<keyword evidence="4" id="KW-0731">Sigma factor</keyword>
<dbReference type="GO" id="GO:0006352">
    <property type="term" value="P:DNA-templated transcription initiation"/>
    <property type="evidence" value="ECO:0007669"/>
    <property type="project" value="InterPro"/>
</dbReference>
<evidence type="ECO:0000259" key="6">
    <source>
        <dbReference type="Pfam" id="PF04542"/>
    </source>
</evidence>
<dbReference type="SUPFAM" id="SSF88659">
    <property type="entry name" value="Sigma3 and sigma4 domains of RNA polymerase sigma factors"/>
    <property type="match status" value="1"/>
</dbReference>